<dbReference type="Pfam" id="PF10397">
    <property type="entry name" value="ADSL_C"/>
    <property type="match status" value="1"/>
</dbReference>
<keyword evidence="4" id="KW-0658">Purine biosynthesis</keyword>
<dbReference type="PANTHER" id="PTHR43172:SF1">
    <property type="entry name" value="ADENYLOSUCCINATE LYASE"/>
    <property type="match status" value="1"/>
</dbReference>
<comment type="pathway">
    <text evidence="4">Purine metabolism; IMP biosynthesis via de novo pathway; 5-amino-1-(5-phospho-D-ribosyl)imidazole-4-carboxamide from 5-amino-1-(5-phospho-D-ribosyl)imidazole-4-carboxylate: step 2/2.</text>
</comment>
<keyword evidence="7" id="KW-1185">Reference proteome</keyword>
<dbReference type="EMBL" id="JANFZH010000010">
    <property type="protein sequence ID" value="MCQ4839486.1"/>
    <property type="molecule type" value="Genomic_DNA"/>
</dbReference>
<comment type="catalytic activity">
    <reaction evidence="4">
        <text>N(6)-(1,2-dicarboxyethyl)-AMP = fumarate + AMP</text>
        <dbReference type="Rhea" id="RHEA:16853"/>
        <dbReference type="ChEBI" id="CHEBI:29806"/>
        <dbReference type="ChEBI" id="CHEBI:57567"/>
        <dbReference type="ChEBI" id="CHEBI:456215"/>
        <dbReference type="EC" id="4.3.2.2"/>
    </reaction>
</comment>
<name>A0ABT1RXT7_9FIRM</name>
<dbReference type="SMART" id="SM00998">
    <property type="entry name" value="ADSL_C"/>
    <property type="match status" value="1"/>
</dbReference>
<reference evidence="6 7" key="1">
    <citation type="submission" date="2022-06" db="EMBL/GenBank/DDBJ databases">
        <title>Isolation of gut microbiota from human fecal samples.</title>
        <authorList>
            <person name="Pamer E.G."/>
            <person name="Barat B."/>
            <person name="Waligurski E."/>
            <person name="Medina S."/>
            <person name="Paddock L."/>
            <person name="Mostad J."/>
        </authorList>
    </citation>
    <scope>NUCLEOTIDE SEQUENCE [LARGE SCALE GENOMIC DNA]</scope>
    <source>
        <strain evidence="6 7">DFI.9.73</strain>
    </source>
</reference>
<comment type="catalytic activity">
    <reaction evidence="4">
        <text>(2S)-2-[5-amino-1-(5-phospho-beta-D-ribosyl)imidazole-4-carboxamido]succinate = 5-amino-1-(5-phospho-beta-D-ribosyl)imidazole-4-carboxamide + fumarate</text>
        <dbReference type="Rhea" id="RHEA:23920"/>
        <dbReference type="ChEBI" id="CHEBI:29806"/>
        <dbReference type="ChEBI" id="CHEBI:58443"/>
        <dbReference type="ChEBI" id="CHEBI:58475"/>
        <dbReference type="EC" id="4.3.2.2"/>
    </reaction>
</comment>
<comment type="similarity">
    <text evidence="4">Belongs to the lyase 1 family. Adenylosuccinate lyase subfamily.</text>
</comment>
<comment type="caution">
    <text evidence="6">The sequence shown here is derived from an EMBL/GenBank/DDBJ whole genome shotgun (WGS) entry which is preliminary data.</text>
</comment>
<keyword evidence="1" id="KW-0028">Amino-acid biosynthesis</keyword>
<dbReference type="PANTHER" id="PTHR43172">
    <property type="entry name" value="ADENYLOSUCCINATE LYASE"/>
    <property type="match status" value="1"/>
</dbReference>
<dbReference type="InterPro" id="IPR022761">
    <property type="entry name" value="Fumarate_lyase_N"/>
</dbReference>
<dbReference type="PROSITE" id="PS00163">
    <property type="entry name" value="FUMARATE_LYASES"/>
    <property type="match status" value="1"/>
</dbReference>
<accession>A0ABT1RXT7</accession>
<evidence type="ECO:0000256" key="3">
    <source>
        <dbReference type="NCBIfam" id="TIGR00928"/>
    </source>
</evidence>
<dbReference type="EC" id="4.3.2.2" evidence="3 4"/>
<dbReference type="InterPro" id="IPR004769">
    <property type="entry name" value="Pur_lyase"/>
</dbReference>
<evidence type="ECO:0000313" key="6">
    <source>
        <dbReference type="EMBL" id="MCQ4839486.1"/>
    </source>
</evidence>
<dbReference type="Proteomes" id="UP001524473">
    <property type="component" value="Unassembled WGS sequence"/>
</dbReference>
<dbReference type="Gene3D" id="1.10.40.30">
    <property type="entry name" value="Fumarase/aspartase (C-terminal domain)"/>
    <property type="match status" value="1"/>
</dbReference>
<gene>
    <name evidence="6" type="primary">purB</name>
    <name evidence="6" type="ORF">NE695_06085</name>
</gene>
<evidence type="ECO:0000256" key="2">
    <source>
        <dbReference type="ARBA" id="ARBA00023239"/>
    </source>
</evidence>
<dbReference type="GO" id="GO:0016829">
    <property type="term" value="F:lyase activity"/>
    <property type="evidence" value="ECO:0007669"/>
    <property type="project" value="UniProtKB-KW"/>
</dbReference>
<dbReference type="SUPFAM" id="SSF48557">
    <property type="entry name" value="L-aspartase-like"/>
    <property type="match status" value="1"/>
</dbReference>
<dbReference type="RefSeq" id="WP_256191698.1">
    <property type="nucleotide sequence ID" value="NZ_CATZHN010000060.1"/>
</dbReference>
<dbReference type="InterPro" id="IPR019468">
    <property type="entry name" value="AdenyloSucc_lyase_C"/>
</dbReference>
<evidence type="ECO:0000256" key="1">
    <source>
        <dbReference type="ARBA" id="ARBA00022605"/>
    </source>
</evidence>
<dbReference type="PRINTS" id="PR00149">
    <property type="entry name" value="FUMRATELYASE"/>
</dbReference>
<keyword evidence="2 4" id="KW-0456">Lyase</keyword>
<evidence type="ECO:0000259" key="5">
    <source>
        <dbReference type="SMART" id="SM00998"/>
    </source>
</evidence>
<evidence type="ECO:0000256" key="4">
    <source>
        <dbReference type="RuleBase" id="RU361172"/>
    </source>
</evidence>
<dbReference type="InterPro" id="IPR008948">
    <property type="entry name" value="L-Aspartase-like"/>
</dbReference>
<dbReference type="InterPro" id="IPR000362">
    <property type="entry name" value="Fumarate_lyase_fam"/>
</dbReference>
<protein>
    <recommendedName>
        <fullName evidence="3 4">Adenylosuccinate lyase</fullName>
        <shortName evidence="4">ASL</shortName>
        <ecNumber evidence="3 4">4.3.2.2</ecNumber>
    </recommendedName>
    <alternativeName>
        <fullName evidence="4">Adenylosuccinase</fullName>
    </alternativeName>
</protein>
<organism evidence="6 7">
    <name type="scientific">Neglectibacter timonensis</name>
    <dbReference type="NCBI Taxonomy" id="1776382"/>
    <lineage>
        <taxon>Bacteria</taxon>
        <taxon>Bacillati</taxon>
        <taxon>Bacillota</taxon>
        <taxon>Clostridia</taxon>
        <taxon>Eubacteriales</taxon>
        <taxon>Oscillospiraceae</taxon>
        <taxon>Neglectibacter</taxon>
    </lineage>
</organism>
<dbReference type="InterPro" id="IPR020557">
    <property type="entry name" value="Fumarate_lyase_CS"/>
</dbReference>
<comment type="pathway">
    <text evidence="4">Purine metabolism; AMP biosynthesis via de novo pathway; AMP from IMP: step 2/2.</text>
</comment>
<dbReference type="Pfam" id="PF00206">
    <property type="entry name" value="Lyase_1"/>
    <property type="match status" value="1"/>
</dbReference>
<dbReference type="Gene3D" id="1.10.275.60">
    <property type="match status" value="1"/>
</dbReference>
<feature type="domain" description="Adenylosuccinate lyase C-terminal" evidence="5">
    <location>
        <begin position="370"/>
        <end position="454"/>
    </location>
</feature>
<evidence type="ECO:0000313" key="7">
    <source>
        <dbReference type="Proteomes" id="UP001524473"/>
    </source>
</evidence>
<dbReference type="CDD" id="cd03302">
    <property type="entry name" value="Adenylsuccinate_lyase_2"/>
    <property type="match status" value="1"/>
</dbReference>
<dbReference type="Gene3D" id="1.20.200.10">
    <property type="entry name" value="Fumarase/aspartase (Central domain)"/>
    <property type="match status" value="1"/>
</dbReference>
<proteinExistence type="inferred from homology"/>
<dbReference type="NCBIfam" id="TIGR00928">
    <property type="entry name" value="purB"/>
    <property type="match status" value="1"/>
</dbReference>
<sequence>MTRNIYDSPLSARYAGSKMKYLFSPDMKFKTWRKLWIALAETELELGLPVTREQVEELKAHAEDINYEVAEEREKQVRHDVMSHVYAYGQQCPKAAGIIHLGATSCYVGDNTDIIVMTEALRLVRDKLIAVIRVLAKFAKDYKELPTLAFTHFQAAQPTTVGKRATLWIQDLLMDLEDVEYQLSKAKLLGCKGTTGTQASFLELFEGDQEKCRELDRKIAEKLGYTQCFAVSGQTYSRKLDSQMLSLLSGIAQSAAKFSNDIRLLQHLKEVEEPFEKNQIGSSAMAYKRNPMRSERIASLARYVIADAVNPAMTMSSQWFERTLDDSANKRISIPEAFLAVDGILNLYANVADGLVVYPKVIGQHLLRELPFMATENIMMDAAKRGANRQELHEHIRLHSMEAARVVKEQGGENDLLARIADDPIFGVTLEELKEIVKPEKYVGRAPVQTEDFLRDSVAPILEKYSFVGEESAEINV</sequence>